<gene>
    <name evidence="1" type="ORF">D5R81_08900</name>
</gene>
<evidence type="ECO:0000313" key="2">
    <source>
        <dbReference type="Proteomes" id="UP000273022"/>
    </source>
</evidence>
<evidence type="ECO:0000313" key="1">
    <source>
        <dbReference type="EMBL" id="RJY16458.1"/>
    </source>
</evidence>
<reference evidence="1 2" key="1">
    <citation type="submission" date="2018-09" db="EMBL/GenBank/DDBJ databases">
        <title>Phylogeny of the Shewanellaceae, and recommendation for two new genera, Pseudoshewanella and Parashewanella.</title>
        <authorList>
            <person name="Wang G."/>
        </authorList>
    </citation>
    <scope>NUCLEOTIDE SEQUENCE [LARGE SCALE GENOMIC DNA]</scope>
    <source>
        <strain evidence="1 2">KCTC 22492</strain>
    </source>
</reference>
<sequence>MADSKTLLAACSYSTCKSYNEDGSDFSKLVSLEYFTHWVKDMLIKSSYFLSSYSYTQRSTGVFRLNTQSHWILVFTGMTGYKVYDFCSKNIHAFTMVAQPSKQFKKYQLTVQRENYGILY</sequence>
<name>A0A3A6U4Z1_9GAMM</name>
<organism evidence="1 2">
    <name type="scientific">Parashewanella spongiae</name>
    <dbReference type="NCBI Taxonomy" id="342950"/>
    <lineage>
        <taxon>Bacteria</taxon>
        <taxon>Pseudomonadati</taxon>
        <taxon>Pseudomonadota</taxon>
        <taxon>Gammaproteobacteria</taxon>
        <taxon>Alteromonadales</taxon>
        <taxon>Shewanellaceae</taxon>
        <taxon>Parashewanella</taxon>
    </lineage>
</organism>
<comment type="caution">
    <text evidence="1">The sequence shown here is derived from an EMBL/GenBank/DDBJ whole genome shotgun (WGS) entry which is preliminary data.</text>
</comment>
<protein>
    <submittedName>
        <fullName evidence="1">Uncharacterized protein</fullName>
    </submittedName>
</protein>
<proteinExistence type="predicted"/>
<dbReference type="RefSeq" id="WP_121853305.1">
    <property type="nucleotide sequence ID" value="NZ_CP037952.1"/>
</dbReference>
<keyword evidence="2" id="KW-1185">Reference proteome</keyword>
<dbReference type="EMBL" id="QYYH01000046">
    <property type="protein sequence ID" value="RJY16458.1"/>
    <property type="molecule type" value="Genomic_DNA"/>
</dbReference>
<dbReference type="Proteomes" id="UP000273022">
    <property type="component" value="Unassembled WGS sequence"/>
</dbReference>
<dbReference type="AlphaFoldDB" id="A0A3A6U4Z1"/>
<accession>A0A3A6U4Z1</accession>